<evidence type="ECO:0000256" key="2">
    <source>
        <dbReference type="ARBA" id="ARBA00002451"/>
    </source>
</evidence>
<organism evidence="14 15">
    <name type="scientific">Mycena chlorophos</name>
    <name type="common">Agaric fungus</name>
    <name type="synonym">Agaricus chlorophos</name>
    <dbReference type="NCBI Taxonomy" id="658473"/>
    <lineage>
        <taxon>Eukaryota</taxon>
        <taxon>Fungi</taxon>
        <taxon>Dikarya</taxon>
        <taxon>Basidiomycota</taxon>
        <taxon>Agaricomycotina</taxon>
        <taxon>Agaricomycetes</taxon>
        <taxon>Agaricomycetidae</taxon>
        <taxon>Agaricales</taxon>
        <taxon>Marasmiineae</taxon>
        <taxon>Mycenaceae</taxon>
        <taxon>Mycena</taxon>
    </lineage>
</organism>
<proteinExistence type="predicted"/>
<reference evidence="14" key="1">
    <citation type="submission" date="2020-05" db="EMBL/GenBank/DDBJ databases">
        <title>Mycena genomes resolve the evolution of fungal bioluminescence.</title>
        <authorList>
            <person name="Tsai I.J."/>
        </authorList>
    </citation>
    <scope>NUCLEOTIDE SEQUENCE</scope>
    <source>
        <strain evidence="14">110903Hualien_Pintung</strain>
    </source>
</reference>
<evidence type="ECO:0000256" key="12">
    <source>
        <dbReference type="SAM" id="SignalP"/>
    </source>
</evidence>
<dbReference type="InterPro" id="IPR030400">
    <property type="entry name" value="Sedolisin_dom"/>
</dbReference>
<sequence length="567" mass="59421">MGLRKVLSVFSFVAAAYAASMVLHEERASAPSAFTSQGAAAGDEMLTLRVGLAPNNIAGLMDKFNAVSTPGNSDFRQWLSMDDIKSFVEPSAATLAAFQSFASANGLTPTVISPNGDWLSITLPVSQANSLFAANFEKFSHPELADPIVRTLSVSFPEELVGHVEVLHPTTEFTTPNPRLTPVAQMAVPLGKRAVSESCNTIVATGVITPQCLQELYGIPTTPATEKSNTLLVTGYVEQFAQRADLKSFLETFRPDISPATTFKLETDDGGINPQNLSEAGVEADLDIETTTGLATGVPITFLSNGNEDFGQGLLDTTIFLDGVPNPPSVMTTSYGDTEADFGNALATRICNGYMALGARGISVIFASGDGGVRGNHDSLDVCSNNTFMPVFPAACPFLTSVGSTQGFGPEIAINFTGGGFSNVFPTQAYQKTQVASFLKTVPANFQGIFNRAGRGYPDVAVQGWNFAIFAGGEEGLVGGTSASSPSFAAMIALINDRLVAAGKPVLGFLNPFLYANEDAFTDITIGKNSGFVCPATSVAFTAAKGWDALTGLGTPLFPKLLAAALK</sequence>
<dbReference type="SMART" id="SM00944">
    <property type="entry name" value="Pro-kuma_activ"/>
    <property type="match status" value="1"/>
</dbReference>
<keyword evidence="5 11" id="KW-0645">Protease</keyword>
<gene>
    <name evidence="14" type="ORF">HMN09_00592600</name>
</gene>
<dbReference type="PANTHER" id="PTHR14218">
    <property type="entry name" value="PROTEASE S8 TRIPEPTIDYL PEPTIDASE I CLN2"/>
    <property type="match status" value="1"/>
</dbReference>
<comment type="catalytic activity">
    <reaction evidence="1">
        <text>Release of an N-terminal tripeptide from a polypeptide.</text>
        <dbReference type="EC" id="3.4.14.10"/>
    </reaction>
</comment>
<feature type="active site" description="Charge relay system" evidence="11">
    <location>
        <position position="482"/>
    </location>
</feature>
<dbReference type="EC" id="3.4.14.10" evidence="4"/>
<protein>
    <recommendedName>
        <fullName evidence="4">tripeptidyl-peptidase II</fullName>
        <ecNumber evidence="4">3.4.14.10</ecNumber>
    </recommendedName>
</protein>
<keyword evidence="7 11" id="KW-0378">Hydrolase</keyword>
<keyword evidence="10" id="KW-0865">Zymogen</keyword>
<dbReference type="Gene3D" id="3.40.50.200">
    <property type="entry name" value="Peptidase S8/S53 domain"/>
    <property type="match status" value="1"/>
</dbReference>
<dbReference type="SUPFAM" id="SSF52743">
    <property type="entry name" value="Subtilisin-like"/>
    <property type="match status" value="1"/>
</dbReference>
<dbReference type="Pfam" id="PF09286">
    <property type="entry name" value="Pro-kuma_activ"/>
    <property type="match status" value="1"/>
</dbReference>
<dbReference type="EMBL" id="JACAZE010000007">
    <property type="protein sequence ID" value="KAF7310501.1"/>
    <property type="molecule type" value="Genomic_DNA"/>
</dbReference>
<keyword evidence="8 11" id="KW-0720">Serine protease</keyword>
<keyword evidence="12" id="KW-0732">Signal</keyword>
<accession>A0A8H6WBQ1</accession>
<feature type="active site" description="Charge relay system" evidence="11">
    <location>
        <position position="287"/>
    </location>
</feature>
<keyword evidence="9 11" id="KW-0106">Calcium</keyword>
<comment type="function">
    <text evidence="2">Secreted tripeptidyl-peptidase which degrades proteins at acidic pHs and is involved in virulence.</text>
</comment>
<feature type="binding site" evidence="11">
    <location>
        <position position="548"/>
    </location>
    <ligand>
        <name>Ca(2+)</name>
        <dbReference type="ChEBI" id="CHEBI:29108"/>
    </ligand>
</feature>
<feature type="chain" id="PRO_5034884566" description="tripeptidyl-peptidase II" evidence="12">
    <location>
        <begin position="19"/>
        <end position="567"/>
    </location>
</feature>
<evidence type="ECO:0000256" key="7">
    <source>
        <dbReference type="ARBA" id="ARBA00022801"/>
    </source>
</evidence>
<evidence type="ECO:0000313" key="14">
    <source>
        <dbReference type="EMBL" id="KAF7310501.1"/>
    </source>
</evidence>
<evidence type="ECO:0000256" key="3">
    <source>
        <dbReference type="ARBA" id="ARBA00004239"/>
    </source>
</evidence>
<evidence type="ECO:0000259" key="13">
    <source>
        <dbReference type="PROSITE" id="PS51695"/>
    </source>
</evidence>
<dbReference type="GO" id="GO:0005576">
    <property type="term" value="C:extracellular region"/>
    <property type="evidence" value="ECO:0007669"/>
    <property type="project" value="UniProtKB-SubCell"/>
</dbReference>
<keyword evidence="15" id="KW-1185">Reference proteome</keyword>
<feature type="binding site" evidence="11">
    <location>
        <position position="524"/>
    </location>
    <ligand>
        <name>Ca(2+)</name>
        <dbReference type="ChEBI" id="CHEBI:29108"/>
    </ligand>
</feature>
<dbReference type="AlphaFoldDB" id="A0A8H6WBQ1"/>
<dbReference type="InterPro" id="IPR036852">
    <property type="entry name" value="Peptidase_S8/S53_dom_sf"/>
</dbReference>
<keyword evidence="6 11" id="KW-0479">Metal-binding</keyword>
<dbReference type="CDD" id="cd04056">
    <property type="entry name" value="Peptidases_S53"/>
    <property type="match status" value="1"/>
</dbReference>
<dbReference type="PANTHER" id="PTHR14218:SF15">
    <property type="entry name" value="TRIPEPTIDYL-PEPTIDASE 1"/>
    <property type="match status" value="1"/>
</dbReference>
<evidence type="ECO:0000256" key="6">
    <source>
        <dbReference type="ARBA" id="ARBA00022723"/>
    </source>
</evidence>
<dbReference type="GO" id="GO:0004252">
    <property type="term" value="F:serine-type endopeptidase activity"/>
    <property type="evidence" value="ECO:0007669"/>
    <property type="project" value="UniProtKB-UniRule"/>
</dbReference>
<dbReference type="InterPro" id="IPR050819">
    <property type="entry name" value="Tripeptidyl-peptidase_I"/>
</dbReference>
<comment type="subcellular location">
    <subcellularLocation>
        <location evidence="3">Secreted</location>
        <location evidence="3">Extracellular space</location>
    </subcellularLocation>
</comment>
<dbReference type="Proteomes" id="UP000613580">
    <property type="component" value="Unassembled WGS sequence"/>
</dbReference>
<name>A0A8H6WBQ1_MYCCL</name>
<dbReference type="InterPro" id="IPR000209">
    <property type="entry name" value="Peptidase_S8/S53_dom"/>
</dbReference>
<feature type="binding site" evidence="11">
    <location>
        <position position="523"/>
    </location>
    <ligand>
        <name>Ca(2+)</name>
        <dbReference type="ChEBI" id="CHEBI:29108"/>
    </ligand>
</feature>
<evidence type="ECO:0000256" key="5">
    <source>
        <dbReference type="ARBA" id="ARBA00022670"/>
    </source>
</evidence>
<dbReference type="CDD" id="cd11377">
    <property type="entry name" value="Pro-peptidase_S53"/>
    <property type="match status" value="1"/>
</dbReference>
<feature type="signal peptide" evidence="12">
    <location>
        <begin position="1"/>
        <end position="18"/>
    </location>
</feature>
<evidence type="ECO:0000256" key="11">
    <source>
        <dbReference type="PROSITE-ProRule" id="PRU01032"/>
    </source>
</evidence>
<evidence type="ECO:0000256" key="4">
    <source>
        <dbReference type="ARBA" id="ARBA00012462"/>
    </source>
</evidence>
<dbReference type="GO" id="GO:0046872">
    <property type="term" value="F:metal ion binding"/>
    <property type="evidence" value="ECO:0007669"/>
    <property type="project" value="UniProtKB-UniRule"/>
</dbReference>
<dbReference type="PROSITE" id="PS51695">
    <property type="entry name" value="SEDOLISIN"/>
    <property type="match status" value="1"/>
</dbReference>
<dbReference type="InterPro" id="IPR015366">
    <property type="entry name" value="S53_propep"/>
</dbReference>
<dbReference type="Pfam" id="PF00082">
    <property type="entry name" value="Peptidase_S8"/>
    <property type="match status" value="1"/>
</dbReference>
<dbReference type="OrthoDB" id="409122at2759"/>
<dbReference type="GO" id="GO:0008240">
    <property type="term" value="F:tripeptidyl-peptidase activity"/>
    <property type="evidence" value="ECO:0007669"/>
    <property type="project" value="UniProtKB-EC"/>
</dbReference>
<feature type="domain" description="Peptidase S53" evidence="13">
    <location>
        <begin position="207"/>
        <end position="567"/>
    </location>
</feature>
<evidence type="ECO:0000256" key="9">
    <source>
        <dbReference type="ARBA" id="ARBA00022837"/>
    </source>
</evidence>
<feature type="active site" description="Charge relay system" evidence="11">
    <location>
        <position position="283"/>
    </location>
</feature>
<dbReference type="SUPFAM" id="SSF54897">
    <property type="entry name" value="Protease propeptides/inhibitors"/>
    <property type="match status" value="1"/>
</dbReference>
<evidence type="ECO:0000256" key="1">
    <source>
        <dbReference type="ARBA" id="ARBA00001910"/>
    </source>
</evidence>
<evidence type="ECO:0000256" key="8">
    <source>
        <dbReference type="ARBA" id="ARBA00022825"/>
    </source>
</evidence>
<evidence type="ECO:0000313" key="15">
    <source>
        <dbReference type="Proteomes" id="UP000613580"/>
    </source>
</evidence>
<comment type="caution">
    <text evidence="14">The sequence shown here is derived from an EMBL/GenBank/DDBJ whole genome shotgun (WGS) entry which is preliminary data.</text>
</comment>
<dbReference type="GO" id="GO:0006508">
    <property type="term" value="P:proteolysis"/>
    <property type="evidence" value="ECO:0007669"/>
    <property type="project" value="UniProtKB-KW"/>
</dbReference>
<evidence type="ECO:0000256" key="10">
    <source>
        <dbReference type="ARBA" id="ARBA00023145"/>
    </source>
</evidence>
<comment type="cofactor">
    <cofactor evidence="11">
        <name>Ca(2+)</name>
        <dbReference type="ChEBI" id="CHEBI:29108"/>
    </cofactor>
    <text evidence="11">Binds 1 Ca(2+) ion per subunit.</text>
</comment>
<feature type="binding site" evidence="11">
    <location>
        <position position="546"/>
    </location>
    <ligand>
        <name>Ca(2+)</name>
        <dbReference type="ChEBI" id="CHEBI:29108"/>
    </ligand>
</feature>